<dbReference type="SUPFAM" id="SSF53720">
    <property type="entry name" value="ALDH-like"/>
    <property type="match status" value="1"/>
</dbReference>
<protein>
    <submittedName>
        <fullName evidence="3">Acyl-CoA reductase-like NAD-dependent aldehyde dehydrogenase</fullName>
    </submittedName>
</protein>
<comment type="caution">
    <text evidence="3">The sequence shown here is derived from an EMBL/GenBank/DDBJ whole genome shotgun (WGS) entry which is preliminary data.</text>
</comment>
<evidence type="ECO:0000259" key="2">
    <source>
        <dbReference type="Pfam" id="PF00171"/>
    </source>
</evidence>
<reference evidence="3 4" key="1">
    <citation type="submission" date="2020-08" db="EMBL/GenBank/DDBJ databases">
        <title>Genomic Encyclopedia of Type Strains, Phase IV (KMG-V): Genome sequencing to study the core and pangenomes of soil and plant-associated prokaryotes.</title>
        <authorList>
            <person name="Whitman W."/>
        </authorList>
    </citation>
    <scope>NUCLEOTIDE SEQUENCE [LARGE SCALE GENOMIC DNA]</scope>
    <source>
        <strain evidence="3 4">SEMIA 414</strain>
    </source>
</reference>
<proteinExistence type="predicted"/>
<dbReference type="AlphaFoldDB" id="A0A7W6Y0Y8"/>
<feature type="domain" description="Aldehyde dehydrogenase" evidence="2">
    <location>
        <begin position="2"/>
        <end position="65"/>
    </location>
</feature>
<dbReference type="Gene3D" id="3.40.605.10">
    <property type="entry name" value="Aldehyde Dehydrogenase, Chain A, domain 1"/>
    <property type="match status" value="1"/>
</dbReference>
<dbReference type="InterPro" id="IPR016162">
    <property type="entry name" value="Ald_DH_N"/>
</dbReference>
<evidence type="ECO:0000313" key="3">
    <source>
        <dbReference type="EMBL" id="MBB4443184.1"/>
    </source>
</evidence>
<evidence type="ECO:0000256" key="1">
    <source>
        <dbReference type="ARBA" id="ARBA00023002"/>
    </source>
</evidence>
<organism evidence="3 4">
    <name type="scientific">Rhizobium esperanzae</name>
    <dbReference type="NCBI Taxonomy" id="1967781"/>
    <lineage>
        <taxon>Bacteria</taxon>
        <taxon>Pseudomonadati</taxon>
        <taxon>Pseudomonadota</taxon>
        <taxon>Alphaproteobacteria</taxon>
        <taxon>Hyphomicrobiales</taxon>
        <taxon>Rhizobiaceae</taxon>
        <taxon>Rhizobium/Agrobacterium group</taxon>
        <taxon>Rhizobium</taxon>
    </lineage>
</organism>
<dbReference type="EMBL" id="JACIHI010000022">
    <property type="protein sequence ID" value="MBB4443184.1"/>
    <property type="molecule type" value="Genomic_DNA"/>
</dbReference>
<name>A0A7W6Y0Y8_9HYPH</name>
<sequence length="67" mass="7264">MFDPSAEQSTGTIAIGSAADAERAIEAARAAFTTYSQTPKGERPALLERILAILKRRRHEIGDIILP</sequence>
<accession>A0A7W6Y0Y8</accession>
<dbReference type="Pfam" id="PF00171">
    <property type="entry name" value="Aldedh"/>
    <property type="match status" value="1"/>
</dbReference>
<dbReference type="InterPro" id="IPR015590">
    <property type="entry name" value="Aldehyde_DH_dom"/>
</dbReference>
<dbReference type="GO" id="GO:0016491">
    <property type="term" value="F:oxidoreductase activity"/>
    <property type="evidence" value="ECO:0007669"/>
    <property type="project" value="UniProtKB-KW"/>
</dbReference>
<keyword evidence="1" id="KW-0560">Oxidoreductase</keyword>
<dbReference type="Proteomes" id="UP000533724">
    <property type="component" value="Unassembled WGS sequence"/>
</dbReference>
<dbReference type="InterPro" id="IPR016161">
    <property type="entry name" value="Ald_DH/histidinol_DH"/>
</dbReference>
<gene>
    <name evidence="3" type="ORF">GGE15_006486</name>
</gene>
<evidence type="ECO:0000313" key="4">
    <source>
        <dbReference type="Proteomes" id="UP000533724"/>
    </source>
</evidence>